<reference evidence="2" key="1">
    <citation type="submission" date="2016-03" db="EMBL/GenBank/DDBJ databases">
        <title>Draft genome sequence of Rosellinia necatrix.</title>
        <authorList>
            <person name="Kanematsu S."/>
        </authorList>
    </citation>
    <scope>NUCLEOTIDE SEQUENCE [LARGE SCALE GENOMIC DNA]</scope>
    <source>
        <strain evidence="2">W97</strain>
    </source>
</reference>
<gene>
    <name evidence="2" type="ORF">SAMD00023353_0701490</name>
</gene>
<accession>A0A1S7ULX5</accession>
<keyword evidence="3" id="KW-1185">Reference proteome</keyword>
<feature type="region of interest" description="Disordered" evidence="1">
    <location>
        <begin position="45"/>
        <end position="65"/>
    </location>
</feature>
<protein>
    <submittedName>
        <fullName evidence="2">Uncharacterized protein</fullName>
    </submittedName>
</protein>
<dbReference type="EMBL" id="DF977452">
    <property type="protein sequence ID" value="GAP84334.2"/>
    <property type="molecule type" value="Genomic_DNA"/>
</dbReference>
<evidence type="ECO:0000313" key="3">
    <source>
        <dbReference type="Proteomes" id="UP000054516"/>
    </source>
</evidence>
<sequence length="65" mass="6749">MCTDAKVDTNANANANTSANTSANANANVICYVAASVDMASPHDQIKFTSDGADRSQNSGEERVL</sequence>
<evidence type="ECO:0000256" key="1">
    <source>
        <dbReference type="SAM" id="MobiDB-lite"/>
    </source>
</evidence>
<name>A0A1S7ULX5_ROSNE</name>
<organism evidence="2">
    <name type="scientific">Rosellinia necatrix</name>
    <name type="common">White root-rot fungus</name>
    <dbReference type="NCBI Taxonomy" id="77044"/>
    <lineage>
        <taxon>Eukaryota</taxon>
        <taxon>Fungi</taxon>
        <taxon>Dikarya</taxon>
        <taxon>Ascomycota</taxon>
        <taxon>Pezizomycotina</taxon>
        <taxon>Sordariomycetes</taxon>
        <taxon>Xylariomycetidae</taxon>
        <taxon>Xylariales</taxon>
        <taxon>Xylariaceae</taxon>
        <taxon>Rosellinia</taxon>
    </lineage>
</organism>
<dbReference type="Proteomes" id="UP000054516">
    <property type="component" value="Unassembled WGS sequence"/>
</dbReference>
<evidence type="ECO:0000313" key="2">
    <source>
        <dbReference type="EMBL" id="GAP84334.2"/>
    </source>
</evidence>
<proteinExistence type="predicted"/>
<dbReference type="AlphaFoldDB" id="A0A1S7ULX5"/>